<sequence>MTLKTTQSHPKPWLPVHLPFSARALLKRLLTPGPVERTVESSPPATHLSTNRVWLPALLLLTPLFMHPATASELTPTQTAPSDSATVTQAVKLPKPFKAVYEAKYGGLSVTATRTLRSVDGNAMELRFLASSWLAKIEEVSTFTWGTEGQLIPQHYLYKRSGLGRDRNAELNFDWQTQKVVNNVQNKPWTMPVPSDAQDKLSYQLQLRHDVHNRKTDMNYQVADGGRIKHYQFEVQGEEVLTTPVGKLNTTRVKRIRDDNERVTILWLANDWDHLLIRIQQQEEDGKHYEINLASAELNGTPVKGF</sequence>
<dbReference type="Pfam" id="PF11306">
    <property type="entry name" value="DUF3108"/>
    <property type="match status" value="1"/>
</dbReference>
<dbReference type="AlphaFoldDB" id="A0A9E5JTB9"/>
<name>A0A9E5JTB9_9GAMM</name>
<evidence type="ECO:0000313" key="1">
    <source>
        <dbReference type="EMBL" id="NHO64166.1"/>
    </source>
</evidence>
<reference evidence="1" key="1">
    <citation type="submission" date="2020-03" db="EMBL/GenBank/DDBJ databases">
        <authorList>
            <person name="Guo F."/>
        </authorList>
    </citation>
    <scope>NUCLEOTIDE SEQUENCE</scope>
    <source>
        <strain evidence="1">JCM 30134</strain>
    </source>
</reference>
<gene>
    <name evidence="1" type="ORF">G8770_01235</name>
</gene>
<dbReference type="Proteomes" id="UP000787472">
    <property type="component" value="Unassembled WGS sequence"/>
</dbReference>
<dbReference type="RefSeq" id="WP_167180917.1">
    <property type="nucleotide sequence ID" value="NZ_JAAONZ010000001.1"/>
</dbReference>
<organism evidence="1 2">
    <name type="scientific">Pseudomaricurvus hydrocarbonicus</name>
    <dbReference type="NCBI Taxonomy" id="1470433"/>
    <lineage>
        <taxon>Bacteria</taxon>
        <taxon>Pseudomonadati</taxon>
        <taxon>Pseudomonadota</taxon>
        <taxon>Gammaproteobacteria</taxon>
        <taxon>Cellvibrionales</taxon>
        <taxon>Cellvibrionaceae</taxon>
        <taxon>Pseudomaricurvus</taxon>
    </lineage>
</organism>
<proteinExistence type="predicted"/>
<keyword evidence="2" id="KW-1185">Reference proteome</keyword>
<protein>
    <submittedName>
        <fullName evidence="1">DUF3108 domain-containing protein</fullName>
    </submittedName>
</protein>
<comment type="caution">
    <text evidence="1">The sequence shown here is derived from an EMBL/GenBank/DDBJ whole genome shotgun (WGS) entry which is preliminary data.</text>
</comment>
<dbReference type="EMBL" id="JAAONZ010000001">
    <property type="protein sequence ID" value="NHO64166.1"/>
    <property type="molecule type" value="Genomic_DNA"/>
</dbReference>
<dbReference type="InterPro" id="IPR021457">
    <property type="entry name" value="DUF3108"/>
</dbReference>
<accession>A0A9E5JTB9</accession>
<evidence type="ECO:0000313" key="2">
    <source>
        <dbReference type="Proteomes" id="UP000787472"/>
    </source>
</evidence>